<keyword evidence="1" id="KW-1133">Transmembrane helix</keyword>
<organism evidence="2 3">
    <name type="scientific">Penstemon smallii</name>
    <dbReference type="NCBI Taxonomy" id="265156"/>
    <lineage>
        <taxon>Eukaryota</taxon>
        <taxon>Viridiplantae</taxon>
        <taxon>Streptophyta</taxon>
        <taxon>Embryophyta</taxon>
        <taxon>Tracheophyta</taxon>
        <taxon>Spermatophyta</taxon>
        <taxon>Magnoliopsida</taxon>
        <taxon>eudicotyledons</taxon>
        <taxon>Gunneridae</taxon>
        <taxon>Pentapetalae</taxon>
        <taxon>asterids</taxon>
        <taxon>lamiids</taxon>
        <taxon>Lamiales</taxon>
        <taxon>Plantaginaceae</taxon>
        <taxon>Cheloneae</taxon>
        <taxon>Penstemon</taxon>
    </lineage>
</organism>
<evidence type="ECO:0000313" key="3">
    <source>
        <dbReference type="Proteomes" id="UP001634393"/>
    </source>
</evidence>
<dbReference type="AlphaFoldDB" id="A0ABD3T180"/>
<sequence length="463" mass="51236">MSTAEEEVRLSMRVMINKEKTKVLFALVDNSLADILLCFLTLPLGVIPRLLKKHYGDDAPNIGSLNTLYNGLENLDSSHFRTEAGKLMLLNPKSSLDVDCSELKININDTQPVKYFGCGDLGCKHGGVIMYHDTERCPCGNSMNGEVCIGIEGPYEDGEVLTVKTSYFLISDDLRVLPNVTGSFLQSIKDLGITDTDGAKEITITIGFNQIMDLLKGSLLSQTPLSDLILQQRPMLHSPIPKSEPFTLMLQMGEEATSRSKKMKVKATVQKSTQKLVFVQAEEDFIDFLFSSLIIPLGQAENLLGCNTSLRGIDNIYKSLANLNANKYLKTPDTKGWLLDPEIPPNYLSKNQIFPISEQIYNFKGGGCKGKPLAFVYPNNEGSYVKGPGMFMVNDDLTVTPLCMLSTISILNELKIPLCDVEELEIDIGLEEGLRILKASLTSTYALTNGLIHILRKQLNQEH</sequence>
<dbReference type="Proteomes" id="UP001634393">
    <property type="component" value="Unassembled WGS sequence"/>
</dbReference>
<keyword evidence="1" id="KW-0472">Membrane</keyword>
<dbReference type="PANTHER" id="PTHR33103:SF27">
    <property type="entry name" value="OS04G0594700 PROTEIN"/>
    <property type="match status" value="1"/>
</dbReference>
<dbReference type="PANTHER" id="PTHR33103">
    <property type="entry name" value="OS01G0153900 PROTEIN"/>
    <property type="match status" value="1"/>
</dbReference>
<dbReference type="EMBL" id="JBJXBP010000005">
    <property type="protein sequence ID" value="KAL3830438.1"/>
    <property type="molecule type" value="Genomic_DNA"/>
</dbReference>
<dbReference type="Pfam" id="PF05056">
    <property type="entry name" value="DUF674"/>
    <property type="match status" value="1"/>
</dbReference>
<accession>A0ABD3T180</accession>
<gene>
    <name evidence="2" type="ORF">ACJIZ3_019240</name>
</gene>
<name>A0ABD3T180_9LAMI</name>
<feature type="transmembrane region" description="Helical" evidence="1">
    <location>
        <begin position="23"/>
        <end position="46"/>
    </location>
</feature>
<reference evidence="2 3" key="1">
    <citation type="submission" date="2024-12" db="EMBL/GenBank/DDBJ databases">
        <title>The unique morphological basis and parallel evolutionary history of personate flowers in Penstemon.</title>
        <authorList>
            <person name="Depatie T.H."/>
            <person name="Wessinger C.A."/>
        </authorList>
    </citation>
    <scope>NUCLEOTIDE SEQUENCE [LARGE SCALE GENOMIC DNA]</scope>
    <source>
        <strain evidence="2">WTNN_2</strain>
        <tissue evidence="2">Leaf</tissue>
    </source>
</reference>
<comment type="caution">
    <text evidence="2">The sequence shown here is derived from an EMBL/GenBank/DDBJ whole genome shotgun (WGS) entry which is preliminary data.</text>
</comment>
<protein>
    <recommendedName>
        <fullName evidence="4">DUF674 family protein</fullName>
    </recommendedName>
</protein>
<evidence type="ECO:0000313" key="2">
    <source>
        <dbReference type="EMBL" id="KAL3830438.1"/>
    </source>
</evidence>
<dbReference type="InterPro" id="IPR007750">
    <property type="entry name" value="DUF674"/>
</dbReference>
<evidence type="ECO:0000256" key="1">
    <source>
        <dbReference type="SAM" id="Phobius"/>
    </source>
</evidence>
<evidence type="ECO:0008006" key="4">
    <source>
        <dbReference type="Google" id="ProtNLM"/>
    </source>
</evidence>
<keyword evidence="3" id="KW-1185">Reference proteome</keyword>
<proteinExistence type="predicted"/>
<keyword evidence="1" id="KW-0812">Transmembrane</keyword>